<dbReference type="InterPro" id="IPR036493">
    <property type="entry name" value="YunC_sf"/>
</dbReference>
<evidence type="ECO:0000313" key="2">
    <source>
        <dbReference type="Proteomes" id="UP000002457"/>
    </source>
</evidence>
<dbReference type="SUPFAM" id="SSF102891">
    <property type="entry name" value="Hypothetical protein Ta1206"/>
    <property type="match status" value="1"/>
</dbReference>
<name>B8GKA3_METPE</name>
<dbReference type="KEGG" id="mpl:Mpal_0412"/>
<dbReference type="GeneID" id="7271438"/>
<keyword evidence="2" id="KW-1185">Reference proteome</keyword>
<dbReference type="RefSeq" id="WP_012617105.1">
    <property type="nucleotide sequence ID" value="NC_011832.1"/>
</dbReference>
<accession>B8GKA3</accession>
<protein>
    <recommendedName>
        <fullName evidence="3">DUF1805 domain-containing protein</fullName>
    </recommendedName>
</protein>
<dbReference type="Gene3D" id="3.30.1980.10">
    <property type="entry name" value="Hypothetical protein YunC"/>
    <property type="match status" value="1"/>
</dbReference>
<sequence>MTETEVHLKGGIGRGIVIPAGPVNLVAVIAARGMVGCGAFDVDALQNFTYPAAKVKPASGPSIQTIDDLLAGTIKSANQAAAALGVREGQTGREALDLLSAN</sequence>
<organism evidence="1 2">
    <name type="scientific">Methanosphaerula palustris (strain ATCC BAA-1556 / DSM 19958 / E1-9c)</name>
    <dbReference type="NCBI Taxonomy" id="521011"/>
    <lineage>
        <taxon>Archaea</taxon>
        <taxon>Methanobacteriati</taxon>
        <taxon>Methanobacteriota</taxon>
        <taxon>Stenosarchaea group</taxon>
        <taxon>Methanomicrobia</taxon>
        <taxon>Methanomicrobiales</taxon>
        <taxon>Methanoregulaceae</taxon>
        <taxon>Methanosphaerula</taxon>
    </lineage>
</organism>
<dbReference type="EMBL" id="CP001338">
    <property type="protein sequence ID" value="ACL15786.1"/>
    <property type="molecule type" value="Genomic_DNA"/>
</dbReference>
<gene>
    <name evidence="1" type="ordered locus">Mpal_0412</name>
</gene>
<dbReference type="eggNOG" id="arCOG04424">
    <property type="taxonomic scope" value="Archaea"/>
</dbReference>
<evidence type="ECO:0000313" key="1">
    <source>
        <dbReference type="EMBL" id="ACL15786.1"/>
    </source>
</evidence>
<dbReference type="Pfam" id="PF08827">
    <property type="entry name" value="DUF1805"/>
    <property type="match status" value="1"/>
</dbReference>
<dbReference type="HOGENOM" id="CLU_160472_2_0_2"/>
<dbReference type="AlphaFoldDB" id="B8GKA3"/>
<dbReference type="OrthoDB" id="120833at2157"/>
<dbReference type="STRING" id="521011.Mpal_0412"/>
<evidence type="ECO:0008006" key="3">
    <source>
        <dbReference type="Google" id="ProtNLM"/>
    </source>
</evidence>
<dbReference type="InterPro" id="IPR014931">
    <property type="entry name" value="DUF1805"/>
</dbReference>
<proteinExistence type="predicted"/>
<dbReference type="Proteomes" id="UP000002457">
    <property type="component" value="Chromosome"/>
</dbReference>
<reference evidence="1 2" key="1">
    <citation type="journal article" date="2015" name="Genome Announc.">
        <title>Complete Genome Sequence of Methanosphaerula palustris E1-9CT, a Hydrogenotrophic Methanogen Isolated from a Minerotrophic Fen Peatland.</title>
        <authorList>
            <person name="Cadillo-Quiroz H."/>
            <person name="Browne P."/>
            <person name="Kyrpides N."/>
            <person name="Woyke T."/>
            <person name="Goodwin L."/>
            <person name="Detter C."/>
            <person name="Yavitt J.B."/>
            <person name="Zinder S.H."/>
        </authorList>
    </citation>
    <scope>NUCLEOTIDE SEQUENCE [LARGE SCALE GENOMIC DNA]</scope>
    <source>
        <strain evidence="2">ATCC BAA-1556 / DSM 19958 / E1-9c</strain>
    </source>
</reference>